<dbReference type="Pfam" id="PF00106">
    <property type="entry name" value="adh_short"/>
    <property type="match status" value="1"/>
</dbReference>
<dbReference type="Proteomes" id="UP000388235">
    <property type="component" value="Chromosome"/>
</dbReference>
<evidence type="ECO:0000256" key="1">
    <source>
        <dbReference type="ARBA" id="ARBA00006484"/>
    </source>
</evidence>
<dbReference type="Gene3D" id="3.40.50.720">
    <property type="entry name" value="NAD(P)-binding Rossmann-like Domain"/>
    <property type="match status" value="1"/>
</dbReference>
<dbReference type="PRINTS" id="PR00080">
    <property type="entry name" value="SDRFAMILY"/>
</dbReference>
<accession>A0A5Q2QC91</accession>
<dbReference type="AlphaFoldDB" id="A0A5Q2QC91"/>
<dbReference type="PANTHER" id="PTHR43976">
    <property type="entry name" value="SHORT CHAIN DEHYDROGENASE"/>
    <property type="match status" value="1"/>
</dbReference>
<keyword evidence="5" id="KW-1185">Reference proteome</keyword>
<dbReference type="GO" id="GO:0016491">
    <property type="term" value="F:oxidoreductase activity"/>
    <property type="evidence" value="ECO:0007669"/>
    <property type="project" value="UniProtKB-KW"/>
</dbReference>
<evidence type="ECO:0000256" key="2">
    <source>
        <dbReference type="ARBA" id="ARBA00023002"/>
    </source>
</evidence>
<dbReference type="InterPro" id="IPR002347">
    <property type="entry name" value="SDR_fam"/>
</dbReference>
<reference evidence="4 5" key="1">
    <citation type="submission" date="2019-11" db="EMBL/GenBank/DDBJ databases">
        <authorList>
            <person name="Khan S.A."/>
            <person name="Jeon C.O."/>
            <person name="Chun B.H."/>
        </authorList>
    </citation>
    <scope>NUCLEOTIDE SEQUENCE [LARGE SCALE GENOMIC DNA]</scope>
    <source>
        <strain evidence="4 5">IMCC 1097</strain>
    </source>
</reference>
<dbReference type="PANTHER" id="PTHR43976:SF16">
    <property type="entry name" value="SHORT-CHAIN DEHYDROGENASE_REDUCTASE FAMILY PROTEIN"/>
    <property type="match status" value="1"/>
</dbReference>
<dbReference type="SUPFAM" id="SSF51735">
    <property type="entry name" value="NAD(P)-binding Rossmann-fold domains"/>
    <property type="match status" value="1"/>
</dbReference>
<dbReference type="InterPro" id="IPR051911">
    <property type="entry name" value="SDR_oxidoreductase"/>
</dbReference>
<protein>
    <submittedName>
        <fullName evidence="4">SDR family NAD(P)-dependent oxidoreductase</fullName>
    </submittedName>
</protein>
<keyword evidence="2" id="KW-0560">Oxidoreductase</keyword>
<comment type="similarity">
    <text evidence="1 3">Belongs to the short-chain dehydrogenases/reductases (SDR) family.</text>
</comment>
<sequence length="300" mass="32663">MATNRSLPRSSRRASFGWPRITTKSTWKSVAPAPVASNTVLITGASSGIGQATAERFFNAGWRVIATARSVEGRDARFQWVALDLNDADSIAAMCAQVLEHYGCPDVVVNNAGYGLIAPIESVEIEAARRQFEANYFGTVAVTRAFLPAMRARNAGVMAAVSSIGGRMAFPFFGHYNASKHALEAAYEALHHELAHSNIDVRIIEPGFTQTQFATHGMDRGYYDEPYYRGGLRSLADRLESGTTGSDPAVLGELIYRACTGKGGLRHVAGALARPILWARRWLPESWFLALITRATNPKT</sequence>
<evidence type="ECO:0000313" key="5">
    <source>
        <dbReference type="Proteomes" id="UP000388235"/>
    </source>
</evidence>
<dbReference type="PRINTS" id="PR00081">
    <property type="entry name" value="GDHRDH"/>
</dbReference>
<dbReference type="KEGG" id="llp:GH975_10175"/>
<name>A0A5Q2QC91_9GAMM</name>
<evidence type="ECO:0000256" key="3">
    <source>
        <dbReference type="RuleBase" id="RU000363"/>
    </source>
</evidence>
<dbReference type="OrthoDB" id="9775296at2"/>
<organism evidence="4 5">
    <name type="scientific">Litorivicinus lipolyticus</name>
    <dbReference type="NCBI Taxonomy" id="418701"/>
    <lineage>
        <taxon>Bacteria</taxon>
        <taxon>Pseudomonadati</taxon>
        <taxon>Pseudomonadota</taxon>
        <taxon>Gammaproteobacteria</taxon>
        <taxon>Oceanospirillales</taxon>
        <taxon>Litorivicinaceae</taxon>
        <taxon>Litorivicinus</taxon>
    </lineage>
</organism>
<evidence type="ECO:0000313" key="4">
    <source>
        <dbReference type="EMBL" id="QGG80913.1"/>
    </source>
</evidence>
<dbReference type="InterPro" id="IPR036291">
    <property type="entry name" value="NAD(P)-bd_dom_sf"/>
</dbReference>
<dbReference type="EMBL" id="CP045871">
    <property type="protein sequence ID" value="QGG80913.1"/>
    <property type="molecule type" value="Genomic_DNA"/>
</dbReference>
<proteinExistence type="inferred from homology"/>
<gene>
    <name evidence="4" type="ORF">GH975_10175</name>
</gene>
<dbReference type="CDD" id="cd05374">
    <property type="entry name" value="17beta-HSD-like_SDR_c"/>
    <property type="match status" value="1"/>
</dbReference>